<evidence type="ECO:0000256" key="2">
    <source>
        <dbReference type="ARBA" id="ARBA00022801"/>
    </source>
</evidence>
<evidence type="ECO:0000313" key="4">
    <source>
        <dbReference type="Proteomes" id="UP000050790"/>
    </source>
</evidence>
<name>A0AA85A9B6_9TREM</name>
<feature type="signal peptide" evidence="3">
    <location>
        <begin position="1"/>
        <end position="17"/>
    </location>
</feature>
<dbReference type="Pfam" id="PF03265">
    <property type="entry name" value="DNase_II"/>
    <property type="match status" value="2"/>
</dbReference>
<dbReference type="GO" id="GO:0004531">
    <property type="term" value="F:deoxyribonuclease II activity"/>
    <property type="evidence" value="ECO:0007669"/>
    <property type="project" value="InterPro"/>
</dbReference>
<dbReference type="AlphaFoldDB" id="A0AA85A9B6"/>
<dbReference type="CDD" id="cd09121">
    <property type="entry name" value="PLDc_DNaseII_2"/>
    <property type="match status" value="1"/>
</dbReference>
<dbReference type="InterPro" id="IPR004947">
    <property type="entry name" value="DNase_II"/>
</dbReference>
<dbReference type="PANTHER" id="PTHR10858:SF30">
    <property type="entry name" value="CELL-DEATH-RELATED NUCLEASE 7"/>
    <property type="match status" value="1"/>
</dbReference>
<feature type="chain" id="PRO_5041658713" evidence="3">
    <location>
        <begin position="18"/>
        <end position="309"/>
    </location>
</feature>
<dbReference type="PANTHER" id="PTHR10858">
    <property type="entry name" value="DEOXYRIBONUCLEASE II"/>
    <property type="match status" value="1"/>
</dbReference>
<keyword evidence="2" id="KW-0378">Hydrolase</keyword>
<evidence type="ECO:0000256" key="3">
    <source>
        <dbReference type="SAM" id="SignalP"/>
    </source>
</evidence>
<keyword evidence="3" id="KW-0732">Signal</keyword>
<proteinExistence type="inferred from homology"/>
<protein>
    <submittedName>
        <fullName evidence="5">Uncharacterized protein</fullName>
    </submittedName>
</protein>
<dbReference type="CDD" id="cd09120">
    <property type="entry name" value="PLDc_DNaseII_1"/>
    <property type="match status" value="1"/>
</dbReference>
<evidence type="ECO:0000313" key="5">
    <source>
        <dbReference type="WBParaSite" id="SMRG1_72450.1"/>
    </source>
</evidence>
<accession>A0AA85A9B6</accession>
<dbReference type="Proteomes" id="UP000050790">
    <property type="component" value="Unassembled WGS sequence"/>
</dbReference>
<evidence type="ECO:0000256" key="1">
    <source>
        <dbReference type="ARBA" id="ARBA00007527"/>
    </source>
</evidence>
<dbReference type="WBParaSite" id="SMRG1_72450.1">
    <property type="protein sequence ID" value="SMRG1_72450.1"/>
    <property type="gene ID" value="SMRG1_72450"/>
</dbReference>
<organism evidence="4 5">
    <name type="scientific">Schistosoma margrebowiei</name>
    <dbReference type="NCBI Taxonomy" id="48269"/>
    <lineage>
        <taxon>Eukaryota</taxon>
        <taxon>Metazoa</taxon>
        <taxon>Spiralia</taxon>
        <taxon>Lophotrochozoa</taxon>
        <taxon>Platyhelminthes</taxon>
        <taxon>Trematoda</taxon>
        <taxon>Digenea</taxon>
        <taxon>Strigeidida</taxon>
        <taxon>Schistosomatoidea</taxon>
        <taxon>Schistosomatidae</taxon>
        <taxon>Schistosoma</taxon>
    </lineage>
</organism>
<sequence>MFFPVLLMTYMFKFSQPLSCLDDDGHAVDWFVGYKLPKGYDVVFMNADQRDWQLSKFPINEKGMMRNTFESMFDLIDKPDSVIGMYNDEIPNWTKPLGYDRENLWWGHMKGAFAFDDTDTGFWVIHSIPKLSYTNLSYVYPRTGYTYGQHFLCVTLEKKYLESLNLYADFVAPKLKKSLDTETWQHDGSIPSACRRQYSVKNIKSIYIGATGTTIRNAQDHAKWAVTVSSKKPTEDTGNWICLGDINRQPHQLERGGGTMCIKDQKLWQSFYNLVQRVEECSRTDYTFVTTHLFKRLWTLIGVVQFFYA</sequence>
<dbReference type="GO" id="GO:0006309">
    <property type="term" value="P:apoptotic DNA fragmentation"/>
    <property type="evidence" value="ECO:0007669"/>
    <property type="project" value="TreeGrafter"/>
</dbReference>
<reference evidence="5" key="1">
    <citation type="submission" date="2023-11" db="UniProtKB">
        <authorList>
            <consortium name="WormBaseParasite"/>
        </authorList>
    </citation>
    <scope>IDENTIFICATION</scope>
</reference>
<comment type="similarity">
    <text evidence="1">Belongs to the DNase II family.</text>
</comment>